<proteinExistence type="predicted"/>
<accession>A0A7V3VTK4</accession>
<organism evidence="1">
    <name type="scientific">candidate division WOR-3 bacterium</name>
    <dbReference type="NCBI Taxonomy" id="2052148"/>
    <lineage>
        <taxon>Bacteria</taxon>
        <taxon>Bacteria division WOR-3</taxon>
    </lineage>
</organism>
<sequence length="248" mass="27669">MEILDRIPGILNYAVVNAEDGSIEKVKGSTPSPLGDLTAFFSSAAEVIKNALNLGELNFVSLCYGANRLVIFLHNGKYIGIEVEREQSPQEFIRRVLEHLTVPVSPKEEKPEAVVEEKIVEEKVVEEKKVEEVKPPPMVEVHLSRNISSKLVQINLLIDEFGSGGKKAHWLEILNQGLGIIATDILPMVGIIGERLEFKQTPPKEKEDEIVQILRTVIDFLVKKAVEEMGSSQARLKVQAVIEKMKQL</sequence>
<name>A0A7V3VTK4_UNCW3</name>
<dbReference type="EMBL" id="DTOZ01000040">
    <property type="protein sequence ID" value="HGE77622.1"/>
    <property type="molecule type" value="Genomic_DNA"/>
</dbReference>
<evidence type="ECO:0008006" key="2">
    <source>
        <dbReference type="Google" id="ProtNLM"/>
    </source>
</evidence>
<gene>
    <name evidence="1" type="ORF">ENX68_01310</name>
</gene>
<comment type="caution">
    <text evidence="1">The sequence shown here is derived from an EMBL/GenBank/DDBJ whole genome shotgun (WGS) entry which is preliminary data.</text>
</comment>
<dbReference type="AlphaFoldDB" id="A0A7V3VTK4"/>
<evidence type="ECO:0000313" key="1">
    <source>
        <dbReference type="EMBL" id="HGE77622.1"/>
    </source>
</evidence>
<reference evidence="1" key="1">
    <citation type="journal article" date="2020" name="mSystems">
        <title>Genome- and Community-Level Interaction Insights into Carbon Utilization and Element Cycling Functions of Hydrothermarchaeota in Hydrothermal Sediment.</title>
        <authorList>
            <person name="Zhou Z."/>
            <person name="Liu Y."/>
            <person name="Xu W."/>
            <person name="Pan J."/>
            <person name="Luo Z.H."/>
            <person name="Li M."/>
        </authorList>
    </citation>
    <scope>NUCLEOTIDE SEQUENCE [LARGE SCALE GENOMIC DNA]</scope>
    <source>
        <strain evidence="1">SpSt-961</strain>
    </source>
</reference>
<protein>
    <recommendedName>
        <fullName evidence="2">Roadblock/LC7 domain-containing protein</fullName>
    </recommendedName>
</protein>